<keyword evidence="3" id="KW-1185">Reference proteome</keyword>
<organism evidence="2 3">
    <name type="scientific">Pleurodeles waltl</name>
    <name type="common">Iberian ribbed newt</name>
    <dbReference type="NCBI Taxonomy" id="8319"/>
    <lineage>
        <taxon>Eukaryota</taxon>
        <taxon>Metazoa</taxon>
        <taxon>Chordata</taxon>
        <taxon>Craniata</taxon>
        <taxon>Vertebrata</taxon>
        <taxon>Euteleostomi</taxon>
        <taxon>Amphibia</taxon>
        <taxon>Batrachia</taxon>
        <taxon>Caudata</taxon>
        <taxon>Salamandroidea</taxon>
        <taxon>Salamandridae</taxon>
        <taxon>Pleurodelinae</taxon>
        <taxon>Pleurodeles</taxon>
    </lineage>
</organism>
<feature type="region of interest" description="Disordered" evidence="1">
    <location>
        <begin position="1"/>
        <end position="23"/>
    </location>
</feature>
<sequence>MAVVGAPFAYPETERSPAPNYARGAAPSASILATLSRGMAPVIRESFPPLSLLSASSAAFRRQLVSKIRGGRGSRAHSLSTRRPSCSHCSTTLPFPCTDVGVRLQNQRGSYMKI</sequence>
<comment type="caution">
    <text evidence="2">The sequence shown here is derived from an EMBL/GenBank/DDBJ whole genome shotgun (WGS) entry which is preliminary data.</text>
</comment>
<evidence type="ECO:0000313" key="3">
    <source>
        <dbReference type="Proteomes" id="UP001066276"/>
    </source>
</evidence>
<dbReference type="AlphaFoldDB" id="A0AAV7PHQ4"/>
<proteinExistence type="predicted"/>
<protein>
    <submittedName>
        <fullName evidence="2">Uncharacterized protein</fullName>
    </submittedName>
</protein>
<evidence type="ECO:0000313" key="2">
    <source>
        <dbReference type="EMBL" id="KAJ1127726.1"/>
    </source>
</evidence>
<evidence type="ECO:0000256" key="1">
    <source>
        <dbReference type="SAM" id="MobiDB-lite"/>
    </source>
</evidence>
<dbReference type="Proteomes" id="UP001066276">
    <property type="component" value="Chromosome 7"/>
</dbReference>
<reference evidence="2" key="1">
    <citation type="journal article" date="2022" name="bioRxiv">
        <title>Sequencing and chromosome-scale assembly of the giantPleurodeles waltlgenome.</title>
        <authorList>
            <person name="Brown T."/>
            <person name="Elewa A."/>
            <person name="Iarovenko S."/>
            <person name="Subramanian E."/>
            <person name="Araus A.J."/>
            <person name="Petzold A."/>
            <person name="Susuki M."/>
            <person name="Suzuki K.-i.T."/>
            <person name="Hayashi T."/>
            <person name="Toyoda A."/>
            <person name="Oliveira C."/>
            <person name="Osipova E."/>
            <person name="Leigh N.D."/>
            <person name="Simon A."/>
            <person name="Yun M.H."/>
        </authorList>
    </citation>
    <scope>NUCLEOTIDE SEQUENCE</scope>
    <source>
        <strain evidence="2">20211129_DDA</strain>
        <tissue evidence="2">Liver</tissue>
    </source>
</reference>
<gene>
    <name evidence="2" type="ORF">NDU88_006119</name>
</gene>
<dbReference type="EMBL" id="JANPWB010000011">
    <property type="protein sequence ID" value="KAJ1127726.1"/>
    <property type="molecule type" value="Genomic_DNA"/>
</dbReference>
<accession>A0AAV7PHQ4</accession>
<name>A0AAV7PHQ4_PLEWA</name>